<name>A0ACD3Z2Z0_FUSSC</name>
<proteinExistence type="predicted"/>
<accession>A0ACD3Z2Z0</accession>
<gene>
    <name evidence="1" type="ORF">LCI18_006363</name>
</gene>
<dbReference type="EMBL" id="CP090034">
    <property type="protein sequence ID" value="UPK95428.1"/>
    <property type="molecule type" value="Genomic_DNA"/>
</dbReference>
<keyword evidence="2" id="KW-1185">Reference proteome</keyword>
<evidence type="ECO:0000313" key="2">
    <source>
        <dbReference type="Proteomes" id="UP000830768"/>
    </source>
</evidence>
<organism evidence="1 2">
    <name type="scientific">Fusarium solani subsp. cucurbitae</name>
    <name type="common">Neocosmosporum cucurbitae</name>
    <dbReference type="NCBI Taxonomy" id="2747967"/>
    <lineage>
        <taxon>Eukaryota</taxon>
        <taxon>Fungi</taxon>
        <taxon>Dikarya</taxon>
        <taxon>Ascomycota</taxon>
        <taxon>Pezizomycotina</taxon>
        <taxon>Sordariomycetes</taxon>
        <taxon>Hypocreomycetidae</taxon>
        <taxon>Hypocreales</taxon>
        <taxon>Nectriaceae</taxon>
        <taxon>Fusarium</taxon>
        <taxon>Fusarium solani species complex</taxon>
    </lineage>
</organism>
<dbReference type="Proteomes" id="UP000830768">
    <property type="component" value="Chromosome 5"/>
</dbReference>
<sequence>MSKQRCDGSDPCSRCVLKQTSCQYLPRRTRQTSRWKIHTGRAVSSSVDDSVNIEEDVSMALLDECPSNEGPPQIESSPRLGEELITTTSHESTLGEQSVVLRDMTLEPTDVADSVWESMDLASWADLQINDHLTTSSSSLEPAELPLLLSPAFEDVVGSVDVSGLLSTEEWLSYPLPSQSWLTQNGGGPVQPASPRTLDAALEDFGHVKGLSEEGYQGLDLWIHLMSSAWDAQSPESLRLVPLKTLNAFIQLYFEEFHETLPVIHRPTFDPNVAPHLLVLAIANVGRRYSKLSGSCVSELCLEKLVYDAVKLHIENFQSSDMVPLWLAQATLLSHIVTSFTNNRPAVERSLVTRSILNLVLTKLELSLGVAASGLSKEGEASDDEALWKTWIHCEALRRTAYGLWLLDSQCCLMFSLTPAVPTEALQMPLPCNERLWEKHAAAPWKEQWTTTKESSTLREEMQSLYRYNPVSEDAGAFTFLLILFGYFRDMLFMQQAEDMGLLGLVNMHGERIHLGIDQGSGVWKLLDPARRPGSSRVNAVMLQYYHMIGIVRHVPLKELLDFSGWRVTRTKQQGTRKKLVTWVSEHGESARKAALHAAKLFQHCKYHSTSGYQEPSAILFAALTLWMYNGSLPVSHEDSMGTPVLRLGDVADQNDVLDWISDGKQARPFVLGVGNIHTPGNFSKVVNQAVNFLVLLKEWQISQLFSNTFKELLELFEKDSLGMAKLHT</sequence>
<evidence type="ECO:0000313" key="1">
    <source>
        <dbReference type="EMBL" id="UPK95428.1"/>
    </source>
</evidence>
<protein>
    <submittedName>
        <fullName evidence="1">Uncharacterized protein</fullName>
    </submittedName>
</protein>
<reference evidence="1" key="1">
    <citation type="submission" date="2021-11" db="EMBL/GenBank/DDBJ databases">
        <title>Fusarium solani-melongenae Genome sequencing and assembly.</title>
        <authorList>
            <person name="Xie S."/>
            <person name="Huang L."/>
            <person name="Zhang X."/>
        </authorList>
    </citation>
    <scope>NUCLEOTIDE SEQUENCE</scope>
    <source>
        <strain evidence="1">CRI 24-3</strain>
    </source>
</reference>